<dbReference type="Proteomes" id="UP000223749">
    <property type="component" value="Chromosome"/>
</dbReference>
<dbReference type="OrthoDB" id="9760839at2"/>
<keyword evidence="4" id="KW-0175">Coiled coil</keyword>
<evidence type="ECO:0000256" key="5">
    <source>
        <dbReference type="SAM" id="Phobius"/>
    </source>
</evidence>
<dbReference type="InterPro" id="IPR011623">
    <property type="entry name" value="7TMR_DISM_rcpt_extracell_dom1"/>
</dbReference>
<feature type="transmembrane region" description="Helical" evidence="5">
    <location>
        <begin position="299"/>
        <end position="316"/>
    </location>
</feature>
<dbReference type="Pfam" id="PF07696">
    <property type="entry name" value="7TMR-DISMED2"/>
    <property type="match status" value="1"/>
</dbReference>
<evidence type="ECO:0000256" key="1">
    <source>
        <dbReference type="ARBA" id="ARBA00022679"/>
    </source>
</evidence>
<feature type="transmembrane region" description="Helical" evidence="5">
    <location>
        <begin position="365"/>
        <end position="384"/>
    </location>
</feature>
<feature type="transmembrane region" description="Helical" evidence="5">
    <location>
        <begin position="182"/>
        <end position="203"/>
    </location>
</feature>
<dbReference type="Gene3D" id="1.20.5.1930">
    <property type="match status" value="1"/>
</dbReference>
<evidence type="ECO:0000256" key="4">
    <source>
        <dbReference type="SAM" id="Coils"/>
    </source>
</evidence>
<sequence>MSKGLLKVLLLFLVLSGIRESYAQDILLKDNTKSYALSHPLFLIDADNTISADQLSEKNFKPSKFPTLSLGATTASVWVKIRIQNQSNQTGWHIQIDSPPVLESVSVYQKKDRGLFKIFARTANKPKTIGEVRVNNLLIPISIPIQTASEFYIKASSNNILRLPIKVTTLRQAFEQSYLTDLLNGIVFGMLIAFAIYNLFVYIITNEQPYLYYLGYIFFWSLNVFFYNGFLPDILTELIWLNSAGTIISIASLLSVIFTNSFLQTKKNSPFFYKIRGLMCLLSIVILLTDIFYKGAYSFMLVQYLMYPFFIYWFGAGIQSLRKGYKPAIYFILGFGSLMLGNAVYNLKDLDILPDNLITRTSMHWGTLLEALILSFALASRLNFYRKQQDQIQLKTIEEKRAFLKELLQRQEQEKKRIAMELHDNIGQQLILIKNRSWRLQQLSDEPIKNLVSRPIEHIAATMAEVRGILHRLRPYQMDLLGLTQSIHGLITDTFTNYDIEQGNTDEINAYFNTDESMHIFRILQLLTDSILASKPGKQIRYAINLHTSSVAFKFEIQTSQQILNASPDIENRLELLKGSIHVQKTQNATQITVNIPLTP</sequence>
<feature type="transmembrane region" description="Helical" evidence="5">
    <location>
        <begin position="328"/>
        <end position="345"/>
    </location>
</feature>
<keyword evidence="3" id="KW-0902">Two-component regulatory system</keyword>
<dbReference type="InterPro" id="IPR050482">
    <property type="entry name" value="Sensor_HK_TwoCompSys"/>
</dbReference>
<accession>A0A2D1U6C6</accession>
<evidence type="ECO:0000256" key="3">
    <source>
        <dbReference type="ARBA" id="ARBA00023012"/>
    </source>
</evidence>
<feature type="coiled-coil region" evidence="4">
    <location>
        <begin position="394"/>
        <end position="421"/>
    </location>
</feature>
<reference evidence="9 10" key="1">
    <citation type="submission" date="2017-10" db="EMBL/GenBank/DDBJ databases">
        <title>Whole genome of Pedobacter ginsengisoli T01R-27 isolated from tomato rhizosphere.</title>
        <authorList>
            <person name="Weon H.-Y."/>
            <person name="Lee S.A."/>
            <person name="Sang M.K."/>
            <person name="Song J."/>
        </authorList>
    </citation>
    <scope>NUCLEOTIDE SEQUENCE [LARGE SCALE GENOMIC DNA]</scope>
    <source>
        <strain evidence="9 10">T01R-27</strain>
    </source>
</reference>
<keyword evidence="2" id="KW-0418">Kinase</keyword>
<evidence type="ECO:0000259" key="6">
    <source>
        <dbReference type="Pfam" id="PF07695"/>
    </source>
</evidence>
<keyword evidence="1" id="KW-0808">Transferase</keyword>
<dbReference type="Pfam" id="PF07695">
    <property type="entry name" value="7TMR-DISM_7TM"/>
    <property type="match status" value="1"/>
</dbReference>
<evidence type="ECO:0000313" key="10">
    <source>
        <dbReference type="Proteomes" id="UP000223749"/>
    </source>
</evidence>
<keyword evidence="5" id="KW-0472">Membrane</keyword>
<proteinExistence type="predicted"/>
<dbReference type="RefSeq" id="WP_099439084.1">
    <property type="nucleotide sequence ID" value="NZ_CP024091.1"/>
</dbReference>
<keyword evidence="5" id="KW-1133">Transmembrane helix</keyword>
<feature type="domain" description="7TM-DISM receptor extracellular" evidence="7">
    <location>
        <begin position="42"/>
        <end position="168"/>
    </location>
</feature>
<evidence type="ECO:0008006" key="11">
    <source>
        <dbReference type="Google" id="ProtNLM"/>
    </source>
</evidence>
<dbReference type="AlphaFoldDB" id="A0A2D1U6C6"/>
<dbReference type="Pfam" id="PF07730">
    <property type="entry name" value="HisKA_3"/>
    <property type="match status" value="1"/>
</dbReference>
<dbReference type="InterPro" id="IPR011622">
    <property type="entry name" value="7TMR_DISM_rcpt_extracell_dom2"/>
</dbReference>
<gene>
    <name evidence="9" type="ORF">CPT03_12085</name>
</gene>
<feature type="transmembrane region" description="Helical" evidence="5">
    <location>
        <begin position="275"/>
        <end position="293"/>
    </location>
</feature>
<feature type="domain" description="Signal transduction histidine kinase subgroup 3 dimerisation and phosphoacceptor" evidence="8">
    <location>
        <begin position="414"/>
        <end position="475"/>
    </location>
</feature>
<feature type="transmembrane region" description="Helical" evidence="5">
    <location>
        <begin position="210"/>
        <end position="227"/>
    </location>
</feature>
<evidence type="ECO:0000259" key="8">
    <source>
        <dbReference type="Pfam" id="PF07730"/>
    </source>
</evidence>
<evidence type="ECO:0000313" key="9">
    <source>
        <dbReference type="EMBL" id="ATP57156.1"/>
    </source>
</evidence>
<dbReference type="PANTHER" id="PTHR24421">
    <property type="entry name" value="NITRATE/NITRITE SENSOR PROTEIN NARX-RELATED"/>
    <property type="match status" value="1"/>
</dbReference>
<dbReference type="GO" id="GO:0046983">
    <property type="term" value="F:protein dimerization activity"/>
    <property type="evidence" value="ECO:0007669"/>
    <property type="project" value="InterPro"/>
</dbReference>
<dbReference type="KEGG" id="pgs:CPT03_12085"/>
<dbReference type="EMBL" id="CP024091">
    <property type="protein sequence ID" value="ATP57156.1"/>
    <property type="molecule type" value="Genomic_DNA"/>
</dbReference>
<evidence type="ECO:0000259" key="7">
    <source>
        <dbReference type="Pfam" id="PF07696"/>
    </source>
</evidence>
<dbReference type="GO" id="GO:0016020">
    <property type="term" value="C:membrane"/>
    <property type="evidence" value="ECO:0007669"/>
    <property type="project" value="InterPro"/>
</dbReference>
<evidence type="ECO:0000256" key="2">
    <source>
        <dbReference type="ARBA" id="ARBA00022777"/>
    </source>
</evidence>
<organism evidence="9 10">
    <name type="scientific">Pedobacter ginsengisoli</name>
    <dbReference type="NCBI Taxonomy" id="363852"/>
    <lineage>
        <taxon>Bacteria</taxon>
        <taxon>Pseudomonadati</taxon>
        <taxon>Bacteroidota</taxon>
        <taxon>Sphingobacteriia</taxon>
        <taxon>Sphingobacteriales</taxon>
        <taxon>Sphingobacteriaceae</taxon>
        <taxon>Pedobacter</taxon>
    </lineage>
</organism>
<keyword evidence="5" id="KW-0812">Transmembrane</keyword>
<name>A0A2D1U6C6_9SPHI</name>
<protein>
    <recommendedName>
        <fullName evidence="11">Histidine kinase</fullName>
    </recommendedName>
</protein>
<keyword evidence="10" id="KW-1185">Reference proteome</keyword>
<feature type="transmembrane region" description="Helical" evidence="5">
    <location>
        <begin position="239"/>
        <end position="263"/>
    </location>
</feature>
<dbReference type="Gene3D" id="2.60.40.2380">
    <property type="match status" value="1"/>
</dbReference>
<dbReference type="GO" id="GO:0000155">
    <property type="term" value="F:phosphorelay sensor kinase activity"/>
    <property type="evidence" value="ECO:0007669"/>
    <property type="project" value="InterPro"/>
</dbReference>
<feature type="domain" description="7TM-DISM receptor extracellular" evidence="6">
    <location>
        <begin position="181"/>
        <end position="381"/>
    </location>
</feature>
<dbReference type="InterPro" id="IPR011712">
    <property type="entry name" value="Sig_transdc_His_kin_sub3_dim/P"/>
</dbReference>